<feature type="compositionally biased region" description="Basic and acidic residues" evidence="1">
    <location>
        <begin position="17"/>
        <end position="32"/>
    </location>
</feature>
<organism evidence="2 3">
    <name type="scientific">Advenella incenata</name>
    <dbReference type="NCBI Taxonomy" id="267800"/>
    <lineage>
        <taxon>Bacteria</taxon>
        <taxon>Pseudomonadati</taxon>
        <taxon>Pseudomonadota</taxon>
        <taxon>Betaproteobacteria</taxon>
        <taxon>Burkholderiales</taxon>
        <taxon>Alcaligenaceae</taxon>
    </lineage>
</organism>
<proteinExistence type="predicted"/>
<evidence type="ECO:0000313" key="3">
    <source>
        <dbReference type="Proteomes" id="UP000293398"/>
    </source>
</evidence>
<evidence type="ECO:0000313" key="2">
    <source>
        <dbReference type="EMBL" id="RZU00003.1"/>
    </source>
</evidence>
<sequence length="406" mass="42637">MSITFRKRPDHTLSVPEAKEPHLDLHSIDARSDQAPVDDDIPVLLPEPPASTQSATGPTIGSTPANRQQAASPGRADNPMPVRQPEHAGAVHIPPPPMEPRRQASVQSTPAWQDEADDMPVLMPTQRPAQVPPFGAATSPRPAQAPYPGSKSAASAAVSPGWQSDESRHARPAPAQATVQATSQSSAASAPLPPDRGLNARPAQEPYLGKQVSGAPYRWQPEAGQPASASSPQSSTAATAPAAGQSGAAPSYPGAASSPSSLSGAGGTPASPSVFPGHPTQDDYAPFLNTARGAQGHHSKPELYVWSDDENDAFSQAAQADFTLNRIQPTAGRPTFDASLFRAPSRPDALASITAPAASRHSDPAADMQAEIDALVTELLDESHEYLKRRLLEEIPEIIAKYRHDH</sequence>
<name>A0A4Q7VTY4_9BURK</name>
<dbReference type="RefSeq" id="WP_128394464.1">
    <property type="nucleotide sequence ID" value="NZ_SHKO01000001.1"/>
</dbReference>
<accession>A0A4Q7VTY4</accession>
<feature type="compositionally biased region" description="Polar residues" evidence="1">
    <location>
        <begin position="50"/>
        <end position="71"/>
    </location>
</feature>
<dbReference type="OrthoDB" id="8681290at2"/>
<keyword evidence="3" id="KW-1185">Reference proteome</keyword>
<protein>
    <submittedName>
        <fullName evidence="2">Uncharacterized protein</fullName>
    </submittedName>
</protein>
<evidence type="ECO:0000256" key="1">
    <source>
        <dbReference type="SAM" id="MobiDB-lite"/>
    </source>
</evidence>
<dbReference type="Proteomes" id="UP000293398">
    <property type="component" value="Unassembled WGS sequence"/>
</dbReference>
<gene>
    <name evidence="2" type="ORF">EV681_1808</name>
</gene>
<feature type="region of interest" description="Disordered" evidence="1">
    <location>
        <begin position="1"/>
        <end position="295"/>
    </location>
</feature>
<dbReference type="AlphaFoldDB" id="A0A4Q7VTY4"/>
<feature type="compositionally biased region" description="Low complexity" evidence="1">
    <location>
        <begin position="223"/>
        <end position="273"/>
    </location>
</feature>
<feature type="compositionally biased region" description="Low complexity" evidence="1">
    <location>
        <begin position="172"/>
        <end position="190"/>
    </location>
</feature>
<dbReference type="EMBL" id="SHKO01000001">
    <property type="protein sequence ID" value="RZU00003.1"/>
    <property type="molecule type" value="Genomic_DNA"/>
</dbReference>
<comment type="caution">
    <text evidence="2">The sequence shown here is derived from an EMBL/GenBank/DDBJ whole genome shotgun (WGS) entry which is preliminary data.</text>
</comment>
<reference evidence="2 3" key="1">
    <citation type="submission" date="2019-02" db="EMBL/GenBank/DDBJ databases">
        <title>Genomic Encyclopedia of Type Strains, Phase IV (KMG-IV): sequencing the most valuable type-strain genomes for metagenomic binning, comparative biology and taxonomic classification.</title>
        <authorList>
            <person name="Goeker M."/>
        </authorList>
    </citation>
    <scope>NUCLEOTIDE SEQUENCE [LARGE SCALE GENOMIC DNA]</scope>
    <source>
        <strain evidence="2 3">DSM 23814</strain>
    </source>
</reference>